<dbReference type="SUPFAM" id="SSF52172">
    <property type="entry name" value="CheY-like"/>
    <property type="match status" value="1"/>
</dbReference>
<dbReference type="RefSeq" id="WP_162007933.1">
    <property type="nucleotide sequence ID" value="NZ_CP045875.1"/>
</dbReference>
<keyword evidence="7" id="KW-0808">Transferase</keyword>
<evidence type="ECO:0000256" key="16">
    <source>
        <dbReference type="ARBA" id="ARBA00074306"/>
    </source>
</evidence>
<keyword evidence="22" id="KW-1185">Reference proteome</keyword>
<evidence type="ECO:0000256" key="11">
    <source>
        <dbReference type="ARBA" id="ARBA00022840"/>
    </source>
</evidence>
<evidence type="ECO:0000256" key="7">
    <source>
        <dbReference type="ARBA" id="ARBA00022679"/>
    </source>
</evidence>
<dbReference type="SUPFAM" id="SSF47384">
    <property type="entry name" value="Homodimeric domain of signal transducing histidine kinase"/>
    <property type="match status" value="1"/>
</dbReference>
<keyword evidence="14" id="KW-0472">Membrane</keyword>
<gene>
    <name evidence="21" type="ORF">FTV88_1469</name>
</gene>
<dbReference type="PANTHER" id="PTHR45339">
    <property type="entry name" value="HYBRID SIGNAL TRANSDUCTION HISTIDINE KINASE J"/>
    <property type="match status" value="1"/>
</dbReference>
<dbReference type="InterPro" id="IPR011006">
    <property type="entry name" value="CheY-like_superfamily"/>
</dbReference>
<evidence type="ECO:0000256" key="6">
    <source>
        <dbReference type="ARBA" id="ARBA00022553"/>
    </source>
</evidence>
<evidence type="ECO:0000259" key="20">
    <source>
        <dbReference type="PROSITE" id="PS50110"/>
    </source>
</evidence>
<dbReference type="Pfam" id="PF07796">
    <property type="entry name" value="DUF1638"/>
    <property type="match status" value="1"/>
</dbReference>
<evidence type="ECO:0000256" key="2">
    <source>
        <dbReference type="ARBA" id="ARBA00004370"/>
    </source>
</evidence>
<keyword evidence="11" id="KW-0067">ATP-binding</keyword>
<keyword evidence="8" id="KW-0812">Transmembrane</keyword>
<keyword evidence="13" id="KW-0902">Two-component regulatory system</keyword>
<keyword evidence="12" id="KW-1133">Transmembrane helix</keyword>
<evidence type="ECO:0000313" key="22">
    <source>
        <dbReference type="Proteomes" id="UP000366051"/>
    </source>
</evidence>
<dbReference type="CDD" id="cd00082">
    <property type="entry name" value="HisKA"/>
    <property type="match status" value="1"/>
</dbReference>
<evidence type="ECO:0000256" key="5">
    <source>
        <dbReference type="ARBA" id="ARBA00018672"/>
    </source>
</evidence>
<evidence type="ECO:0000256" key="4">
    <source>
        <dbReference type="ARBA" id="ARBA00012438"/>
    </source>
</evidence>
<keyword evidence="6 17" id="KW-0597">Phosphoprotein</keyword>
<evidence type="ECO:0000313" key="21">
    <source>
        <dbReference type="EMBL" id="QGG47616.1"/>
    </source>
</evidence>
<dbReference type="InterPro" id="IPR012437">
    <property type="entry name" value="DUF1638"/>
</dbReference>
<dbReference type="EC" id="2.7.13.3" evidence="4"/>
<dbReference type="CDD" id="cd16922">
    <property type="entry name" value="HATPase_EvgS-ArcB-TorS-like"/>
    <property type="match status" value="1"/>
</dbReference>
<evidence type="ECO:0000256" key="1">
    <source>
        <dbReference type="ARBA" id="ARBA00000085"/>
    </source>
</evidence>
<evidence type="ECO:0000256" key="3">
    <source>
        <dbReference type="ARBA" id="ARBA00006402"/>
    </source>
</evidence>
<dbReference type="EMBL" id="CP045875">
    <property type="protein sequence ID" value="QGG47616.1"/>
    <property type="molecule type" value="Genomic_DNA"/>
</dbReference>
<feature type="domain" description="Response regulatory" evidence="20">
    <location>
        <begin position="633"/>
        <end position="753"/>
    </location>
</feature>
<keyword evidence="9" id="KW-0547">Nucleotide-binding</keyword>
<reference evidence="22" key="1">
    <citation type="submission" date="2019-11" db="EMBL/GenBank/DDBJ databases">
        <title>Genome sequence of Heliorestis convoluta strain HH, an alkaliphilic and minimalistic phototrophic bacterium from a soda lake in Egypt.</title>
        <authorList>
            <person name="Dewey E.D."/>
            <person name="Stokes L.M."/>
            <person name="Burchell B.M."/>
            <person name="Shaffer K.N."/>
            <person name="Huntington A.M."/>
            <person name="Baker J.M."/>
            <person name="Nadendla S."/>
            <person name="Giglio M.G."/>
            <person name="Touchman J.W."/>
            <person name="Blankenship R.E."/>
            <person name="Madigan M.T."/>
            <person name="Sattley W.M."/>
        </authorList>
    </citation>
    <scope>NUCLEOTIDE SEQUENCE [LARGE SCALE GENOMIC DNA]</scope>
    <source>
        <strain evidence="22">HH</strain>
    </source>
</reference>
<dbReference type="SUPFAM" id="SSF55874">
    <property type="entry name" value="ATPase domain of HSP90 chaperone/DNA topoisomerase II/histidine kinase"/>
    <property type="match status" value="1"/>
</dbReference>
<proteinExistence type="inferred from homology"/>
<evidence type="ECO:0000256" key="13">
    <source>
        <dbReference type="ARBA" id="ARBA00023012"/>
    </source>
</evidence>
<evidence type="ECO:0000256" key="10">
    <source>
        <dbReference type="ARBA" id="ARBA00022777"/>
    </source>
</evidence>
<comment type="function">
    <text evidence="15">May play the central regulatory role in sporulation. It may be an element of the effector pathway responsible for the activation of sporulation genes in response to nutritional stress. Spo0A may act in concert with spo0H (a sigma factor) to control the expression of some genes that are critical to the sporulation process.</text>
</comment>
<feature type="modified residue" description="4-aspartylphosphate" evidence="17">
    <location>
        <position position="683"/>
    </location>
</feature>
<accession>A0A5Q2N1W9</accession>
<dbReference type="InterPro" id="IPR036890">
    <property type="entry name" value="HATPase_C_sf"/>
</dbReference>
<dbReference type="Pfam" id="PF00072">
    <property type="entry name" value="Response_reg"/>
    <property type="match status" value="1"/>
</dbReference>
<dbReference type="InterPro" id="IPR005467">
    <property type="entry name" value="His_kinase_dom"/>
</dbReference>
<dbReference type="Pfam" id="PF00512">
    <property type="entry name" value="HisKA"/>
    <property type="match status" value="1"/>
</dbReference>
<comment type="subcellular location">
    <subcellularLocation>
        <location evidence="2">Membrane</location>
    </subcellularLocation>
</comment>
<comment type="catalytic activity">
    <reaction evidence="1">
        <text>ATP + protein L-histidine = ADP + protein N-phospho-L-histidine.</text>
        <dbReference type="EC" id="2.7.13.3"/>
    </reaction>
</comment>
<dbReference type="InterPro" id="IPR003594">
    <property type="entry name" value="HATPase_dom"/>
</dbReference>
<feature type="domain" description="Histidine kinase" evidence="19">
    <location>
        <begin position="360"/>
        <end position="593"/>
    </location>
</feature>
<dbReference type="PRINTS" id="PR00344">
    <property type="entry name" value="BCTRLSENSOR"/>
</dbReference>
<dbReference type="Gene3D" id="1.10.287.130">
    <property type="match status" value="1"/>
</dbReference>
<name>A0A5Q2N1W9_9FIRM</name>
<evidence type="ECO:0000256" key="17">
    <source>
        <dbReference type="PROSITE-ProRule" id="PRU00169"/>
    </source>
</evidence>
<dbReference type="GO" id="GO:0016020">
    <property type="term" value="C:membrane"/>
    <property type="evidence" value="ECO:0007669"/>
    <property type="project" value="UniProtKB-SubCell"/>
</dbReference>
<dbReference type="Pfam" id="PF02518">
    <property type="entry name" value="HATPase_c"/>
    <property type="match status" value="1"/>
</dbReference>
<dbReference type="CDD" id="cd17546">
    <property type="entry name" value="REC_hyHK_CKI1_RcsC-like"/>
    <property type="match status" value="1"/>
</dbReference>
<keyword evidence="10" id="KW-0418">Kinase</keyword>
<dbReference type="PROSITE" id="PS50110">
    <property type="entry name" value="RESPONSE_REGULATORY"/>
    <property type="match status" value="1"/>
</dbReference>
<evidence type="ECO:0000256" key="18">
    <source>
        <dbReference type="SAM" id="Coils"/>
    </source>
</evidence>
<dbReference type="InterPro" id="IPR004358">
    <property type="entry name" value="Sig_transdc_His_kin-like_C"/>
</dbReference>
<comment type="similarity">
    <text evidence="3">In the N-terminal section; belongs to the phytochrome family.</text>
</comment>
<dbReference type="FunFam" id="1.10.287.130:FF:000004">
    <property type="entry name" value="Ethylene receptor 1"/>
    <property type="match status" value="1"/>
</dbReference>
<organism evidence="21 22">
    <name type="scientific">Heliorestis convoluta</name>
    <dbReference type="NCBI Taxonomy" id="356322"/>
    <lineage>
        <taxon>Bacteria</taxon>
        <taxon>Bacillati</taxon>
        <taxon>Bacillota</taxon>
        <taxon>Clostridia</taxon>
        <taxon>Eubacteriales</taxon>
        <taxon>Heliobacteriaceae</taxon>
        <taxon>Heliorestis</taxon>
    </lineage>
</organism>
<feature type="coiled-coil region" evidence="18">
    <location>
        <begin position="326"/>
        <end position="353"/>
    </location>
</feature>
<dbReference type="FunFam" id="3.30.565.10:FF:000010">
    <property type="entry name" value="Sensor histidine kinase RcsC"/>
    <property type="match status" value="1"/>
</dbReference>
<dbReference type="Gene3D" id="3.30.565.10">
    <property type="entry name" value="Histidine kinase-like ATPase, C-terminal domain"/>
    <property type="match status" value="1"/>
</dbReference>
<dbReference type="Gene3D" id="3.40.50.2300">
    <property type="match status" value="1"/>
</dbReference>
<dbReference type="AlphaFoldDB" id="A0A5Q2N1W9"/>
<evidence type="ECO:0000256" key="14">
    <source>
        <dbReference type="ARBA" id="ARBA00023136"/>
    </source>
</evidence>
<dbReference type="PANTHER" id="PTHR45339:SF1">
    <property type="entry name" value="HYBRID SIGNAL TRANSDUCTION HISTIDINE KINASE J"/>
    <property type="match status" value="1"/>
</dbReference>
<dbReference type="SMART" id="SM00387">
    <property type="entry name" value="HATPase_c"/>
    <property type="match status" value="1"/>
</dbReference>
<dbReference type="InterPro" id="IPR001789">
    <property type="entry name" value="Sig_transdc_resp-reg_receiver"/>
</dbReference>
<evidence type="ECO:0000256" key="9">
    <source>
        <dbReference type="ARBA" id="ARBA00022741"/>
    </source>
</evidence>
<dbReference type="InterPro" id="IPR003661">
    <property type="entry name" value="HisK_dim/P_dom"/>
</dbReference>
<dbReference type="InterPro" id="IPR036097">
    <property type="entry name" value="HisK_dim/P_sf"/>
</dbReference>
<dbReference type="SMART" id="SM00448">
    <property type="entry name" value="REC"/>
    <property type="match status" value="1"/>
</dbReference>
<dbReference type="KEGG" id="hcv:FTV88_1469"/>
<dbReference type="Proteomes" id="UP000366051">
    <property type="component" value="Chromosome"/>
</dbReference>
<dbReference type="GO" id="GO:0000155">
    <property type="term" value="F:phosphorelay sensor kinase activity"/>
    <property type="evidence" value="ECO:0007669"/>
    <property type="project" value="InterPro"/>
</dbReference>
<dbReference type="SMART" id="SM00388">
    <property type="entry name" value="HisKA"/>
    <property type="match status" value="1"/>
</dbReference>
<sequence length="759" mass="86597">MDDETKESVTKIKYWFCRQLQREVEKVAAEEGLLPIQQNFFAPICHLTKDKRKTPFPVSALSTEKNIVLCGHCYRLLSRKEDDTDLSKLEFFSLDNCFYLFANPSIIDHFIDQGQFLLLPAWLDRWERYLQAWGFDQTGARLFFQESVKGFLLLDTFCYPNSKEKAQELSHYIGLPCEIIPVGLDYLRLHVKNLLLQQQQVLERNKAMKRIAQANRKSSDYAMALDILMNTRSFMTEKEATQHLEDLFRLLFAADTVHYHDWCYLSAKNSGYFLEEDSKGFYFHLTYRQEVLGTMEVKNLPFSSYLQDYLNLAISLSGVCGLTIANAQKFERIKEVEKSLRHAKKQAEQASEAKSSFLANMSHEIRTPLHGIFGILEVLQDSQLGKEQKELLQLVQNSAKVLLTILNDVLDLSKIEAKKIVLEYKPLDVKQLLQEVKALLSYSYQSKSLLFHIHVDSAVPTEMLVDPARLRQVLYNLTSNAIKFTEEGTIELTVDLVDCQDSSLTEKGRFTKKFSSYVRFQIRDTGIGIAPEKIPYLFEAFTQADSSITRKYGGTGLGLTISKEFVTLMGGEMGVESEVEKGSLFWFTIPLVSSSHLSSREDEEDRDDKEDSAISAAALSSTEDGLSITEVYPLLVVDDNPVNRKLTHLQLSKLGYTQIADASNGEEAVEKVSRDRYSLILMDLQMPELDGYEATRLIRQDEQARELSPVPIVAMTAHAMEDEQSRCLEVGMNDFITKPVNLETLEKVLQKWLSRATKT</sequence>
<evidence type="ECO:0000256" key="15">
    <source>
        <dbReference type="ARBA" id="ARBA00024867"/>
    </source>
</evidence>
<dbReference type="GO" id="GO:0005524">
    <property type="term" value="F:ATP binding"/>
    <property type="evidence" value="ECO:0007669"/>
    <property type="project" value="UniProtKB-KW"/>
</dbReference>
<evidence type="ECO:0000259" key="19">
    <source>
        <dbReference type="PROSITE" id="PS50109"/>
    </source>
</evidence>
<evidence type="ECO:0000256" key="8">
    <source>
        <dbReference type="ARBA" id="ARBA00022692"/>
    </source>
</evidence>
<keyword evidence="18" id="KW-0175">Coiled coil</keyword>
<dbReference type="PROSITE" id="PS50109">
    <property type="entry name" value="HIS_KIN"/>
    <property type="match status" value="1"/>
</dbReference>
<evidence type="ECO:0000256" key="12">
    <source>
        <dbReference type="ARBA" id="ARBA00022989"/>
    </source>
</evidence>
<protein>
    <recommendedName>
        <fullName evidence="16">Circadian input-output histidine kinase CikA</fullName>
        <ecNumber evidence="4">2.7.13.3</ecNumber>
    </recommendedName>
    <alternativeName>
        <fullName evidence="5">Stage 0 sporulation protein A homolog</fullName>
    </alternativeName>
</protein>